<dbReference type="GO" id="GO:0005506">
    <property type="term" value="F:iron ion binding"/>
    <property type="evidence" value="ECO:0007669"/>
    <property type="project" value="UniProtKB-UniRule"/>
</dbReference>
<comment type="catalytic activity">
    <reaction evidence="8">
        <text>[PQQ precursor protein] + S-adenosyl-L-methionine = E-Y cross-linked-[PQQ precursor protein] + 5'-deoxyadenosine + L-methionine + H(+)</text>
        <dbReference type="Rhea" id="RHEA:56836"/>
        <dbReference type="Rhea" id="RHEA-COMP:14800"/>
        <dbReference type="Rhea" id="RHEA-COMP:14801"/>
        <dbReference type="ChEBI" id="CHEBI:15378"/>
        <dbReference type="ChEBI" id="CHEBI:17319"/>
        <dbReference type="ChEBI" id="CHEBI:57844"/>
        <dbReference type="ChEBI" id="CHEBI:59789"/>
        <dbReference type="ChEBI" id="CHEBI:141026"/>
        <dbReference type="ChEBI" id="CHEBI:141027"/>
        <dbReference type="EC" id="1.21.98.4"/>
    </reaction>
</comment>
<organism evidence="10 11">
    <name type="scientific">Rivihabitans pingtungensis</name>
    <dbReference type="NCBI Taxonomy" id="1054498"/>
    <lineage>
        <taxon>Bacteria</taxon>
        <taxon>Pseudomonadati</taxon>
        <taxon>Pseudomonadota</taxon>
        <taxon>Betaproteobacteria</taxon>
        <taxon>Neisseriales</taxon>
        <taxon>Aquaspirillaceae</taxon>
        <taxon>Rivihabitans</taxon>
    </lineage>
</organism>
<dbReference type="EC" id="1.21.98.4" evidence="8"/>
<keyword evidence="7 8" id="KW-0411">Iron-sulfur</keyword>
<evidence type="ECO:0000256" key="4">
    <source>
        <dbReference type="ARBA" id="ARBA00022905"/>
    </source>
</evidence>
<dbReference type="RefSeq" id="WP_110389772.1">
    <property type="nucleotide sequence ID" value="NZ_QJKI01000003.1"/>
</dbReference>
<dbReference type="GO" id="GO:0032324">
    <property type="term" value="P:molybdopterin cofactor biosynthetic process"/>
    <property type="evidence" value="ECO:0007669"/>
    <property type="project" value="UniProtKB-ARBA"/>
</dbReference>
<comment type="similarity">
    <text evidence="8">Belongs to the radical SAM superfamily. PqqE family.</text>
</comment>
<dbReference type="OrthoDB" id="308557at2"/>
<dbReference type="EMBL" id="QJKI01000003">
    <property type="protein sequence ID" value="PXX80733.1"/>
    <property type="molecule type" value="Genomic_DNA"/>
</dbReference>
<comment type="caution">
    <text evidence="10">The sequence shown here is derived from an EMBL/GenBank/DDBJ whole genome shotgun (WGS) entry which is preliminary data.</text>
</comment>
<gene>
    <name evidence="8" type="primary">pqqE</name>
    <name evidence="10" type="ORF">DFR34_10374</name>
</gene>
<dbReference type="SFLD" id="SFLDF00280">
    <property type="entry name" value="coenzyme_PQQ_synthesis_protein"/>
    <property type="match status" value="1"/>
</dbReference>
<comment type="pathway">
    <text evidence="8">Cofactor biosynthesis; pyrroloquinoline quinone biosynthesis.</text>
</comment>
<feature type="domain" description="Radical SAM core" evidence="9">
    <location>
        <begin position="7"/>
        <end position="223"/>
    </location>
</feature>
<dbReference type="SFLD" id="SFLDS00029">
    <property type="entry name" value="Radical_SAM"/>
    <property type="match status" value="1"/>
</dbReference>
<dbReference type="InterPro" id="IPR006638">
    <property type="entry name" value="Elp3/MiaA/NifB-like_rSAM"/>
</dbReference>
<keyword evidence="4 8" id="KW-0884">PQQ biosynthesis</keyword>
<dbReference type="CDD" id="cd01335">
    <property type="entry name" value="Radical_SAM"/>
    <property type="match status" value="1"/>
</dbReference>
<evidence type="ECO:0000256" key="8">
    <source>
        <dbReference type="HAMAP-Rule" id="MF_00660"/>
    </source>
</evidence>
<evidence type="ECO:0000256" key="6">
    <source>
        <dbReference type="ARBA" id="ARBA00023004"/>
    </source>
</evidence>
<dbReference type="GO" id="GO:1904047">
    <property type="term" value="F:S-adenosyl-L-methionine binding"/>
    <property type="evidence" value="ECO:0007669"/>
    <property type="project" value="UniProtKB-UniRule"/>
</dbReference>
<dbReference type="GO" id="GO:0016491">
    <property type="term" value="F:oxidoreductase activity"/>
    <property type="evidence" value="ECO:0007669"/>
    <property type="project" value="UniProtKB-KW"/>
</dbReference>
<keyword evidence="3 8" id="KW-0479">Metal-binding</keyword>
<dbReference type="UniPathway" id="UPA00539"/>
<dbReference type="SFLD" id="SFLDG01067">
    <property type="entry name" value="SPASM/twitch_domain_containing"/>
    <property type="match status" value="1"/>
</dbReference>
<dbReference type="SMART" id="SM00729">
    <property type="entry name" value="Elp3"/>
    <property type="match status" value="1"/>
</dbReference>
<keyword evidence="5 8" id="KW-0560">Oxidoreductase</keyword>
<dbReference type="PROSITE" id="PS01305">
    <property type="entry name" value="MOAA_NIFB_PQQE"/>
    <property type="match status" value="1"/>
</dbReference>
<dbReference type="AlphaFoldDB" id="A0A318L5G8"/>
<feature type="binding site" evidence="8">
    <location>
        <position position="25"/>
    </location>
    <ligand>
        <name>[4Fe-4S] cluster</name>
        <dbReference type="ChEBI" id="CHEBI:49883"/>
        <note>4Fe-4S-S-AdoMet</note>
    </ligand>
</feature>
<evidence type="ECO:0000259" key="9">
    <source>
        <dbReference type="PROSITE" id="PS51918"/>
    </source>
</evidence>
<dbReference type="PROSITE" id="PS51918">
    <property type="entry name" value="RADICAL_SAM"/>
    <property type="match status" value="1"/>
</dbReference>
<dbReference type="GO" id="GO:0009975">
    <property type="term" value="F:cyclase activity"/>
    <property type="evidence" value="ECO:0007669"/>
    <property type="project" value="UniProtKB-UniRule"/>
</dbReference>
<comment type="subunit">
    <text evidence="8">Interacts with PqqD. The interaction is necessary for activity of PqqE.</text>
</comment>
<evidence type="ECO:0000256" key="3">
    <source>
        <dbReference type="ARBA" id="ARBA00022723"/>
    </source>
</evidence>
<comment type="cofactor">
    <cofactor evidence="8">
        <name>[4Fe-4S] cluster</name>
        <dbReference type="ChEBI" id="CHEBI:49883"/>
    </cofactor>
    <text evidence="8">Binds 1 [4Fe-4S] cluster. The cluster is coordinated with 3 cysteines and an exchangeable S-adenosyl-L-methionine.</text>
</comment>
<dbReference type="InterPro" id="IPR011843">
    <property type="entry name" value="PQQ_synth_PqqE_bac"/>
</dbReference>
<keyword evidence="1 8" id="KW-0004">4Fe-4S</keyword>
<dbReference type="Pfam" id="PF04055">
    <property type="entry name" value="Radical_SAM"/>
    <property type="match status" value="1"/>
</dbReference>
<feature type="binding site" evidence="8">
    <location>
        <position position="21"/>
    </location>
    <ligand>
        <name>[4Fe-4S] cluster</name>
        <dbReference type="ChEBI" id="CHEBI:49883"/>
        <note>4Fe-4S-S-AdoMet</note>
    </ligand>
</feature>
<reference evidence="10 11" key="1">
    <citation type="submission" date="2018-05" db="EMBL/GenBank/DDBJ databases">
        <title>Genomic Encyclopedia of Type Strains, Phase IV (KMG-IV): sequencing the most valuable type-strain genomes for metagenomic binning, comparative biology and taxonomic classification.</title>
        <authorList>
            <person name="Goeker M."/>
        </authorList>
    </citation>
    <scope>NUCLEOTIDE SEQUENCE [LARGE SCALE GENOMIC DNA]</scope>
    <source>
        <strain evidence="10 11">DSM 29661</strain>
    </source>
</reference>
<keyword evidence="11" id="KW-1185">Reference proteome</keyword>
<accession>A0A318L5G8</accession>
<dbReference type="InterPro" id="IPR013785">
    <property type="entry name" value="Aldolase_TIM"/>
</dbReference>
<dbReference type="HAMAP" id="MF_00660">
    <property type="entry name" value="PqqE"/>
    <property type="match status" value="1"/>
</dbReference>
<evidence type="ECO:0000256" key="1">
    <source>
        <dbReference type="ARBA" id="ARBA00022485"/>
    </source>
</evidence>
<dbReference type="NCBIfam" id="TIGR02109">
    <property type="entry name" value="PQQ_syn_pqqE"/>
    <property type="match status" value="1"/>
</dbReference>
<dbReference type="InterPro" id="IPR017200">
    <property type="entry name" value="PqqE-like"/>
</dbReference>
<dbReference type="Gene3D" id="3.20.20.70">
    <property type="entry name" value="Aldolase class I"/>
    <property type="match status" value="1"/>
</dbReference>
<dbReference type="Proteomes" id="UP000247555">
    <property type="component" value="Unassembled WGS sequence"/>
</dbReference>
<dbReference type="SFLD" id="SFLDG01386">
    <property type="entry name" value="main_SPASM_domain-containing"/>
    <property type="match status" value="1"/>
</dbReference>
<evidence type="ECO:0000256" key="7">
    <source>
        <dbReference type="ARBA" id="ARBA00023014"/>
    </source>
</evidence>
<dbReference type="InterPro" id="IPR050377">
    <property type="entry name" value="Radical_SAM_PqqE_MftC-like"/>
</dbReference>
<evidence type="ECO:0000256" key="2">
    <source>
        <dbReference type="ARBA" id="ARBA00022691"/>
    </source>
</evidence>
<dbReference type="GO" id="GO:0051539">
    <property type="term" value="F:4 iron, 4 sulfur cluster binding"/>
    <property type="evidence" value="ECO:0007669"/>
    <property type="project" value="UniProtKB-KW"/>
</dbReference>
<dbReference type="InterPro" id="IPR000385">
    <property type="entry name" value="MoaA_NifB_PqqE_Fe-S-bd_CS"/>
</dbReference>
<comment type="function">
    <text evidence="8">Catalyzes the cross-linking of a glutamate residue and a tyrosine residue in the PqqA protein as part of the biosynthesis of pyrroloquinoline quinone (PQQ).</text>
</comment>
<evidence type="ECO:0000313" key="11">
    <source>
        <dbReference type="Proteomes" id="UP000247555"/>
    </source>
</evidence>
<dbReference type="InterPro" id="IPR007197">
    <property type="entry name" value="rSAM"/>
</dbReference>
<proteinExistence type="inferred from homology"/>
<dbReference type="InterPro" id="IPR058240">
    <property type="entry name" value="rSAM_sf"/>
</dbReference>
<protein>
    <recommendedName>
        <fullName evidence="8">PqqA peptide cyclase</fullName>
        <ecNumber evidence="8">1.21.98.4</ecNumber>
    </recommendedName>
    <alternativeName>
        <fullName evidence="8">Coenzyme PQQ synthesis protein E</fullName>
    </alternativeName>
</protein>
<dbReference type="PANTHER" id="PTHR11228:SF7">
    <property type="entry name" value="PQQA PEPTIDE CYCLASE"/>
    <property type="match status" value="1"/>
</dbReference>
<keyword evidence="2 8" id="KW-0949">S-adenosyl-L-methionine</keyword>
<feature type="binding site" evidence="8">
    <location>
        <position position="28"/>
    </location>
    <ligand>
        <name>[4Fe-4S] cluster</name>
        <dbReference type="ChEBI" id="CHEBI:49883"/>
        <note>4Fe-4S-S-AdoMet</note>
    </ligand>
</feature>
<dbReference type="GO" id="GO:0018189">
    <property type="term" value="P:pyrroloquinoline quinone biosynthetic process"/>
    <property type="evidence" value="ECO:0007669"/>
    <property type="project" value="UniProtKB-UniRule"/>
</dbReference>
<evidence type="ECO:0000256" key="5">
    <source>
        <dbReference type="ARBA" id="ARBA00023002"/>
    </source>
</evidence>
<name>A0A318L5G8_9NEIS</name>
<dbReference type="PIRSF" id="PIRSF037420">
    <property type="entry name" value="PQQ_syn_pqqE"/>
    <property type="match status" value="1"/>
</dbReference>
<dbReference type="PANTHER" id="PTHR11228">
    <property type="entry name" value="RADICAL SAM DOMAIN PROTEIN"/>
    <property type="match status" value="1"/>
</dbReference>
<evidence type="ECO:0000313" key="10">
    <source>
        <dbReference type="EMBL" id="PXX80733.1"/>
    </source>
</evidence>
<keyword evidence="6 8" id="KW-0408">Iron</keyword>
<sequence>MASLLPNTLPLAMLMELTHRCPLRCAYCSNPLALSPASAELPTAAWKAALDEAAQLGMLQVHFSGGEPMARPDLIEQVRHATARGLYSNLITSGLLLDAHKLAELVDAGLSHVQLSFQDLDEDGAQWVSGYAGGVAKKREVADRVLASGLALTLNFVMTRHNVSRLSAMLDYAESLGVGRVEVANTQYYGWGLKNRAALIPTREQLDEMNSLVAERRARCKGRMVIDYVIPDYYARRPKACMGGWGQRFINVMPDGTILPCHAAQTIGHLSFPRFPESSLRAAWCEHPSFAAYRGVDWMPDPCGSCDHKEQDWGGCRCQALALAGDASQTDPVCERSPQHAQVVALAMRESRQPTPELMLRQRHA</sequence>
<dbReference type="SUPFAM" id="SSF102114">
    <property type="entry name" value="Radical SAM enzymes"/>
    <property type="match status" value="1"/>
</dbReference>